<dbReference type="AlphaFoldDB" id="A0A7D5K612"/>
<dbReference type="InterPro" id="IPR002798">
    <property type="entry name" value="SpoIIM-like"/>
</dbReference>
<dbReference type="OrthoDB" id="86288at2157"/>
<feature type="transmembrane region" description="Helical" evidence="1">
    <location>
        <begin position="148"/>
        <end position="170"/>
    </location>
</feature>
<dbReference type="Pfam" id="PF01944">
    <property type="entry name" value="SpoIIM"/>
    <property type="match status" value="1"/>
</dbReference>
<evidence type="ECO:0000313" key="2">
    <source>
        <dbReference type="EMBL" id="QLG48843.1"/>
    </source>
</evidence>
<keyword evidence="1" id="KW-0812">Transmembrane</keyword>
<name>A0A7D5K612_9EURY</name>
<protein>
    <submittedName>
        <fullName evidence="2">Stage II sporulation protein M</fullName>
    </submittedName>
</protein>
<accession>A0A7D5K612</accession>
<sequence length="508" mass="54035">MPLSDFIAAVAAVLRRRPSDILPMYVLGVAIPAIVRVVPFLAVVLAYLFLRTSGRLESIRTDAADLESPPNPETDPQAFDAWTTGIEPILEQFAAPFIVALVIATVILSFLLFVVLTSAVAAGQLSACYSRLRDNRGLPAGLDGARRYWLRFLGLFVLEFLCWVVALTVIGSGTVLLAGIASFTGGSTTVAVPVVLIGGAIALIVLLVVRALFAFAPVAVVVDDAGVFGSLRNTGGFIRERPGGAVFYYLIALVTLAGTSIVAGVLSFANVATIGSLASALLVFPALDVLKTAIYCDHRGRLAPPSPPMRSLRDQIRTGLRHGWEEMRSFVRATPGTHALVIVLGLVGFWAGWAATDPFVGTFEASITARLDGRTPVTMAANLFGNNWLVALMTTYAGAALVIPAIVSLLFNGVFLGIMARLEVDPVELAAFVVPHGVFEIPAILVASALGISVGVTAWRTWRGRESRTALADALERAFWVLIGIGIVLAIAAIIEGFVSPYYYRLFL</sequence>
<feature type="transmembrane region" description="Helical" evidence="1">
    <location>
        <begin position="388"/>
        <end position="417"/>
    </location>
</feature>
<reference evidence="2 3" key="1">
    <citation type="submission" date="2020-07" db="EMBL/GenBank/DDBJ databases">
        <authorList>
            <person name="Cui H."/>
        </authorList>
    </citation>
    <scope>NUCLEOTIDE SEQUENCE [LARGE SCALE GENOMIC DNA]</scope>
    <source>
        <strain evidence="2 3">YPL8</strain>
    </source>
</reference>
<keyword evidence="1" id="KW-1133">Transmembrane helix</keyword>
<feature type="transmembrane region" description="Helical" evidence="1">
    <location>
        <begin position="337"/>
        <end position="355"/>
    </location>
</feature>
<feature type="transmembrane region" description="Helical" evidence="1">
    <location>
        <begin position="429"/>
        <end position="459"/>
    </location>
</feature>
<feature type="transmembrane region" description="Helical" evidence="1">
    <location>
        <begin position="272"/>
        <end position="290"/>
    </location>
</feature>
<gene>
    <name evidence="2" type="ORF">HYG82_08265</name>
</gene>
<keyword evidence="1" id="KW-0472">Membrane</keyword>
<feature type="transmembrane region" description="Helical" evidence="1">
    <location>
        <begin position="190"/>
        <end position="209"/>
    </location>
</feature>
<feature type="transmembrane region" description="Helical" evidence="1">
    <location>
        <begin position="479"/>
        <end position="504"/>
    </location>
</feature>
<feature type="transmembrane region" description="Helical" evidence="1">
    <location>
        <begin position="97"/>
        <end position="127"/>
    </location>
</feature>
<dbReference type="GeneID" id="56033278"/>
<dbReference type="RefSeq" id="WP_179260579.1">
    <property type="nucleotide sequence ID" value="NZ_CP058601.1"/>
</dbReference>
<feature type="transmembrane region" description="Helical" evidence="1">
    <location>
        <begin position="25"/>
        <end position="50"/>
    </location>
</feature>
<dbReference type="Proteomes" id="UP000509241">
    <property type="component" value="Chromosome"/>
</dbReference>
<evidence type="ECO:0000256" key="1">
    <source>
        <dbReference type="SAM" id="Phobius"/>
    </source>
</evidence>
<feature type="transmembrane region" description="Helical" evidence="1">
    <location>
        <begin position="246"/>
        <end position="266"/>
    </location>
</feature>
<proteinExistence type="predicted"/>
<dbReference type="KEGG" id="haly:HYG82_08265"/>
<dbReference type="PANTHER" id="PTHR35337:SF1">
    <property type="entry name" value="SLR1478 PROTEIN"/>
    <property type="match status" value="1"/>
</dbReference>
<dbReference type="EMBL" id="CP058601">
    <property type="protein sequence ID" value="QLG48843.1"/>
    <property type="molecule type" value="Genomic_DNA"/>
</dbReference>
<organism evidence="2 3">
    <name type="scientific">Natrinema halophilum</name>
    <dbReference type="NCBI Taxonomy" id="1699371"/>
    <lineage>
        <taxon>Archaea</taxon>
        <taxon>Methanobacteriati</taxon>
        <taxon>Methanobacteriota</taxon>
        <taxon>Stenosarchaea group</taxon>
        <taxon>Halobacteria</taxon>
        <taxon>Halobacteriales</taxon>
        <taxon>Natrialbaceae</taxon>
        <taxon>Natrinema</taxon>
    </lineage>
</organism>
<evidence type="ECO:0000313" key="3">
    <source>
        <dbReference type="Proteomes" id="UP000509241"/>
    </source>
</evidence>
<dbReference type="PANTHER" id="PTHR35337">
    <property type="entry name" value="SLR1478 PROTEIN"/>
    <property type="match status" value="1"/>
</dbReference>
<keyword evidence="3" id="KW-1185">Reference proteome</keyword>